<evidence type="ECO:0000256" key="1">
    <source>
        <dbReference type="SAM" id="Coils"/>
    </source>
</evidence>
<accession>A0A921AU41</accession>
<dbReference type="AlphaFoldDB" id="A0A921AU41"/>
<sequence length="493" mass="53602">MKHALPLLALLALTLPAAAQARPVSATLYPEGAMVTEEETFRPEGGRVLLALPSGADAGSLSFSLASGRVLESRLVEKNVPSPAMKALQNELEKVRAELSRVDAERESVSFERLFWADPPLNLEAKDRKALDRQAKETQSRLAALAERDANLEARRRELEQSARALEKRMEALGRGHESVQECALFLEGTEGGVSVRWTYFLPGASWQPRYRVAADEKAGKVRVAMDAVLRQSSGTDWKGVDIALSSSEDFRSVNPPSLPDWIIGEERPVMRSMNLMASKSMAAEGAVQGERRGAGMLWKLGAVDIPAEGSVTRPVASHELSASFVRLVRPAQDTRAWIAAALTDENMPLLPSGEAVFSVDGVESARGPLRLGPGSKDLFFGVDQLVTAKRQELPAKAGDEEKKGQRTRQWRQSMDIANGHGRQIAVRVEVAAPITRDPSMSVAVASSPKAAFEEESGRHVWRLDIPAGQSERIIHEVTVTEPEKTAEAKTGA</sequence>
<dbReference type="InterPro" id="IPR037291">
    <property type="entry name" value="DUF4139"/>
</dbReference>
<evidence type="ECO:0000256" key="2">
    <source>
        <dbReference type="SAM" id="SignalP"/>
    </source>
</evidence>
<feature type="domain" description="DUF4140" evidence="4">
    <location>
        <begin position="26"/>
        <end position="110"/>
    </location>
</feature>
<feature type="domain" description="DUF4139" evidence="3">
    <location>
        <begin position="197"/>
        <end position="484"/>
    </location>
</feature>
<dbReference type="Pfam" id="PF13598">
    <property type="entry name" value="DUF4139"/>
    <property type="match status" value="1"/>
</dbReference>
<feature type="coiled-coil region" evidence="1">
    <location>
        <begin position="85"/>
        <end position="176"/>
    </location>
</feature>
<evidence type="ECO:0000259" key="3">
    <source>
        <dbReference type="Pfam" id="PF13598"/>
    </source>
</evidence>
<feature type="chain" id="PRO_5037850494" evidence="2">
    <location>
        <begin position="22"/>
        <end position="493"/>
    </location>
</feature>
<evidence type="ECO:0000313" key="6">
    <source>
        <dbReference type="Proteomes" id="UP000698963"/>
    </source>
</evidence>
<keyword evidence="1" id="KW-0175">Coiled coil</keyword>
<reference evidence="5" key="1">
    <citation type="journal article" date="2021" name="PeerJ">
        <title>Extensive microbial diversity within the chicken gut microbiome revealed by metagenomics and culture.</title>
        <authorList>
            <person name="Gilroy R."/>
            <person name="Ravi A."/>
            <person name="Getino M."/>
            <person name="Pursley I."/>
            <person name="Horton D.L."/>
            <person name="Alikhan N.F."/>
            <person name="Baker D."/>
            <person name="Gharbi K."/>
            <person name="Hall N."/>
            <person name="Watson M."/>
            <person name="Adriaenssens E.M."/>
            <person name="Foster-Nyarko E."/>
            <person name="Jarju S."/>
            <person name="Secka A."/>
            <person name="Antonio M."/>
            <person name="Oren A."/>
            <person name="Chaudhuri R.R."/>
            <person name="La Ragione R."/>
            <person name="Hildebrand F."/>
            <person name="Pallen M.J."/>
        </authorList>
    </citation>
    <scope>NUCLEOTIDE SEQUENCE</scope>
    <source>
        <strain evidence="5">ChiGjej2B2-19336</strain>
    </source>
</reference>
<proteinExistence type="predicted"/>
<dbReference type="EMBL" id="DYZA01000013">
    <property type="protein sequence ID" value="HJD96116.1"/>
    <property type="molecule type" value="Genomic_DNA"/>
</dbReference>
<dbReference type="Proteomes" id="UP000698963">
    <property type="component" value="Unassembled WGS sequence"/>
</dbReference>
<dbReference type="InterPro" id="IPR011935">
    <property type="entry name" value="CHP02231"/>
</dbReference>
<name>A0A921AU41_9BACT</name>
<comment type="caution">
    <text evidence="5">The sequence shown here is derived from an EMBL/GenBank/DDBJ whole genome shotgun (WGS) entry which is preliminary data.</text>
</comment>
<evidence type="ECO:0000259" key="4">
    <source>
        <dbReference type="Pfam" id="PF13600"/>
    </source>
</evidence>
<protein>
    <submittedName>
        <fullName evidence="5">DUF4139 domain-containing protein</fullName>
    </submittedName>
</protein>
<dbReference type="RefSeq" id="WP_304120217.1">
    <property type="nucleotide sequence ID" value="NZ_DYZA01000013.1"/>
</dbReference>
<dbReference type="PANTHER" id="PTHR31005">
    <property type="entry name" value="DUF4139 DOMAIN-CONTAINING PROTEIN"/>
    <property type="match status" value="1"/>
</dbReference>
<feature type="signal peptide" evidence="2">
    <location>
        <begin position="1"/>
        <end position="21"/>
    </location>
</feature>
<keyword evidence="2" id="KW-0732">Signal</keyword>
<dbReference type="PANTHER" id="PTHR31005:SF8">
    <property type="entry name" value="DUF4139 DOMAIN-CONTAINING PROTEIN"/>
    <property type="match status" value="1"/>
</dbReference>
<evidence type="ECO:0000313" key="5">
    <source>
        <dbReference type="EMBL" id="HJD96116.1"/>
    </source>
</evidence>
<dbReference type="InterPro" id="IPR025554">
    <property type="entry name" value="DUF4140"/>
</dbReference>
<dbReference type="Pfam" id="PF13600">
    <property type="entry name" value="DUF4140"/>
    <property type="match status" value="1"/>
</dbReference>
<gene>
    <name evidence="5" type="ORF">K8W16_00505</name>
</gene>
<reference evidence="5" key="2">
    <citation type="submission" date="2021-09" db="EMBL/GenBank/DDBJ databases">
        <authorList>
            <person name="Gilroy R."/>
        </authorList>
    </citation>
    <scope>NUCLEOTIDE SEQUENCE</scope>
    <source>
        <strain evidence="5">ChiGjej2B2-19336</strain>
    </source>
</reference>
<organism evidence="5 6">
    <name type="scientific">Mailhella massiliensis</name>
    <dbReference type="NCBI Taxonomy" id="1903261"/>
    <lineage>
        <taxon>Bacteria</taxon>
        <taxon>Pseudomonadati</taxon>
        <taxon>Thermodesulfobacteriota</taxon>
        <taxon>Desulfovibrionia</taxon>
        <taxon>Desulfovibrionales</taxon>
        <taxon>Desulfovibrionaceae</taxon>
        <taxon>Mailhella</taxon>
    </lineage>
</organism>